<proteinExistence type="inferred from homology"/>
<evidence type="ECO:0000256" key="4">
    <source>
        <dbReference type="ARBA" id="ARBA00022603"/>
    </source>
</evidence>
<evidence type="ECO:0000256" key="6">
    <source>
        <dbReference type="ARBA" id="ARBA00022763"/>
    </source>
</evidence>
<dbReference type="AlphaFoldDB" id="A0A2N6SYW8"/>
<evidence type="ECO:0000259" key="9">
    <source>
        <dbReference type="Pfam" id="PF01035"/>
    </source>
</evidence>
<dbReference type="InterPro" id="IPR014048">
    <property type="entry name" value="MethylDNA_cys_MeTrfase_DNA-bd"/>
</dbReference>
<evidence type="ECO:0000259" key="10">
    <source>
        <dbReference type="Pfam" id="PF02870"/>
    </source>
</evidence>
<dbReference type="RefSeq" id="WP_102212822.1">
    <property type="nucleotide sequence ID" value="NZ_PNHF01000013.1"/>
</dbReference>
<gene>
    <name evidence="11" type="ORF">CJ204_06760</name>
</gene>
<accession>A0A2N6SYW8</accession>
<dbReference type="InterPro" id="IPR036631">
    <property type="entry name" value="MGMT_N_sf"/>
</dbReference>
<name>A0A2N6SYW8_9CORY</name>
<evidence type="ECO:0000256" key="1">
    <source>
        <dbReference type="ARBA" id="ARBA00001286"/>
    </source>
</evidence>
<protein>
    <recommendedName>
        <fullName evidence="3">methylated-DNA--[protein]-cysteine S-methyltransferase</fullName>
        <ecNumber evidence="3">2.1.1.63</ecNumber>
    </recommendedName>
</protein>
<dbReference type="EMBL" id="PNHF01000013">
    <property type="protein sequence ID" value="PMC62269.1"/>
    <property type="molecule type" value="Genomic_DNA"/>
</dbReference>
<comment type="caution">
    <text evidence="11">The sequence shown here is derived from an EMBL/GenBank/DDBJ whole genome shotgun (WGS) entry which is preliminary data.</text>
</comment>
<keyword evidence="7" id="KW-0234">DNA repair</keyword>
<evidence type="ECO:0000256" key="8">
    <source>
        <dbReference type="ARBA" id="ARBA00049348"/>
    </source>
</evidence>
<dbReference type="SUPFAM" id="SSF46767">
    <property type="entry name" value="Methylated DNA-protein cysteine methyltransferase, C-terminal domain"/>
    <property type="match status" value="1"/>
</dbReference>
<evidence type="ECO:0000256" key="2">
    <source>
        <dbReference type="ARBA" id="ARBA00008711"/>
    </source>
</evidence>
<dbReference type="PANTHER" id="PTHR10815">
    <property type="entry name" value="METHYLATED-DNA--PROTEIN-CYSTEINE METHYLTRANSFERASE"/>
    <property type="match status" value="1"/>
</dbReference>
<keyword evidence="5 11" id="KW-0808">Transferase</keyword>
<feature type="domain" description="Methylguanine DNA methyltransferase ribonuclease-like" evidence="10">
    <location>
        <begin position="3"/>
        <end position="69"/>
    </location>
</feature>
<comment type="catalytic activity">
    <reaction evidence="1">
        <text>a 4-O-methyl-thymidine in DNA + L-cysteinyl-[protein] = a thymidine in DNA + S-methyl-L-cysteinyl-[protein]</text>
        <dbReference type="Rhea" id="RHEA:53428"/>
        <dbReference type="Rhea" id="RHEA-COMP:10131"/>
        <dbReference type="Rhea" id="RHEA-COMP:10132"/>
        <dbReference type="Rhea" id="RHEA-COMP:13555"/>
        <dbReference type="Rhea" id="RHEA-COMP:13556"/>
        <dbReference type="ChEBI" id="CHEBI:29950"/>
        <dbReference type="ChEBI" id="CHEBI:82612"/>
        <dbReference type="ChEBI" id="CHEBI:137386"/>
        <dbReference type="ChEBI" id="CHEBI:137387"/>
        <dbReference type="EC" id="2.1.1.63"/>
    </reaction>
</comment>
<dbReference type="CDD" id="cd06445">
    <property type="entry name" value="ATase"/>
    <property type="match status" value="1"/>
</dbReference>
<evidence type="ECO:0000256" key="5">
    <source>
        <dbReference type="ARBA" id="ARBA00022679"/>
    </source>
</evidence>
<sequence length="160" mass="16491">MATALFDSPLGPLGLAASSRGLVEVSLDGRVAPRGAEADPAARAILDDAQSQLGEYFAGRRREFDVPFDVDLGDGFRGRALAALSGVPFGETVTYGGLAELAGFPKAARAAGTACSTNPLAMFIPCHRVVPASGGIGKYGGGESMKRALLELEGVVEPRR</sequence>
<dbReference type="EC" id="2.1.1.63" evidence="3"/>
<dbReference type="InterPro" id="IPR036388">
    <property type="entry name" value="WH-like_DNA-bd_sf"/>
</dbReference>
<keyword evidence="4 11" id="KW-0489">Methyltransferase</keyword>
<organism evidence="11 12">
    <name type="scientific">Corynebacterium xerosis</name>
    <dbReference type="NCBI Taxonomy" id="1725"/>
    <lineage>
        <taxon>Bacteria</taxon>
        <taxon>Bacillati</taxon>
        <taxon>Actinomycetota</taxon>
        <taxon>Actinomycetes</taxon>
        <taxon>Mycobacteriales</taxon>
        <taxon>Corynebacteriaceae</taxon>
        <taxon>Corynebacterium</taxon>
    </lineage>
</organism>
<evidence type="ECO:0000313" key="12">
    <source>
        <dbReference type="Proteomes" id="UP000235363"/>
    </source>
</evidence>
<comment type="similarity">
    <text evidence="2">Belongs to the MGMT family.</text>
</comment>
<dbReference type="InterPro" id="IPR036217">
    <property type="entry name" value="MethylDNA_cys_MeTrfase_DNAb"/>
</dbReference>
<dbReference type="Pfam" id="PF02870">
    <property type="entry name" value="Methyltransf_1N"/>
    <property type="match status" value="1"/>
</dbReference>
<dbReference type="FunFam" id="1.10.10.10:FF:000214">
    <property type="entry name" value="Methylated-DNA--protein-cysteine methyltransferase"/>
    <property type="match status" value="1"/>
</dbReference>
<keyword evidence="6" id="KW-0227">DNA damage</keyword>
<dbReference type="Gene3D" id="1.10.10.10">
    <property type="entry name" value="Winged helix-like DNA-binding domain superfamily/Winged helix DNA-binding domain"/>
    <property type="match status" value="1"/>
</dbReference>
<evidence type="ECO:0000256" key="7">
    <source>
        <dbReference type="ARBA" id="ARBA00023204"/>
    </source>
</evidence>
<dbReference type="GO" id="GO:0003908">
    <property type="term" value="F:methylated-DNA-[protein]-cysteine S-methyltransferase activity"/>
    <property type="evidence" value="ECO:0007669"/>
    <property type="project" value="UniProtKB-EC"/>
</dbReference>
<evidence type="ECO:0000313" key="11">
    <source>
        <dbReference type="EMBL" id="PMC62269.1"/>
    </source>
</evidence>
<comment type="catalytic activity">
    <reaction evidence="8">
        <text>a 6-O-methyl-2'-deoxyguanosine in DNA + L-cysteinyl-[protein] = S-methyl-L-cysteinyl-[protein] + a 2'-deoxyguanosine in DNA</text>
        <dbReference type="Rhea" id="RHEA:24000"/>
        <dbReference type="Rhea" id="RHEA-COMP:10131"/>
        <dbReference type="Rhea" id="RHEA-COMP:10132"/>
        <dbReference type="Rhea" id="RHEA-COMP:11367"/>
        <dbReference type="Rhea" id="RHEA-COMP:11368"/>
        <dbReference type="ChEBI" id="CHEBI:29950"/>
        <dbReference type="ChEBI" id="CHEBI:82612"/>
        <dbReference type="ChEBI" id="CHEBI:85445"/>
        <dbReference type="ChEBI" id="CHEBI:85448"/>
        <dbReference type="EC" id="2.1.1.63"/>
    </reaction>
</comment>
<dbReference type="Proteomes" id="UP000235363">
    <property type="component" value="Unassembled WGS sequence"/>
</dbReference>
<dbReference type="PROSITE" id="PS00374">
    <property type="entry name" value="MGMT"/>
    <property type="match status" value="1"/>
</dbReference>
<evidence type="ECO:0000256" key="3">
    <source>
        <dbReference type="ARBA" id="ARBA00011918"/>
    </source>
</evidence>
<dbReference type="SUPFAM" id="SSF53155">
    <property type="entry name" value="Methylated DNA-protein cysteine methyltransferase domain"/>
    <property type="match status" value="1"/>
</dbReference>
<dbReference type="PANTHER" id="PTHR10815:SF13">
    <property type="entry name" value="METHYLATED-DNA--PROTEIN-CYSTEINE METHYLTRANSFERASE"/>
    <property type="match status" value="1"/>
</dbReference>
<dbReference type="NCBIfam" id="TIGR00589">
    <property type="entry name" value="ogt"/>
    <property type="match status" value="1"/>
</dbReference>
<reference evidence="11 12" key="1">
    <citation type="submission" date="2017-09" db="EMBL/GenBank/DDBJ databases">
        <title>Bacterial strain isolated from the female urinary microbiota.</title>
        <authorList>
            <person name="Thomas-White K."/>
            <person name="Kumar N."/>
            <person name="Forster S."/>
            <person name="Putonti C."/>
            <person name="Lawley T."/>
            <person name="Wolfe A.J."/>
        </authorList>
    </citation>
    <scope>NUCLEOTIDE SEQUENCE [LARGE SCALE GENOMIC DNA]</scope>
    <source>
        <strain evidence="11 12">UMB0908</strain>
    </source>
</reference>
<dbReference type="Gene3D" id="3.30.160.70">
    <property type="entry name" value="Methylated DNA-protein cysteine methyltransferase domain"/>
    <property type="match status" value="1"/>
</dbReference>
<dbReference type="InterPro" id="IPR001497">
    <property type="entry name" value="MethylDNA_cys_MeTrfase_AS"/>
</dbReference>
<dbReference type="InterPro" id="IPR008332">
    <property type="entry name" value="MethylG_MeTrfase_N"/>
</dbReference>
<dbReference type="GO" id="GO:0032259">
    <property type="term" value="P:methylation"/>
    <property type="evidence" value="ECO:0007669"/>
    <property type="project" value="UniProtKB-KW"/>
</dbReference>
<feature type="domain" description="Methylated-DNA-[protein]-cysteine S-methyltransferase DNA binding" evidence="9">
    <location>
        <begin position="76"/>
        <end position="155"/>
    </location>
</feature>
<dbReference type="GO" id="GO:0006281">
    <property type="term" value="P:DNA repair"/>
    <property type="evidence" value="ECO:0007669"/>
    <property type="project" value="UniProtKB-KW"/>
</dbReference>
<dbReference type="Pfam" id="PF01035">
    <property type="entry name" value="DNA_binding_1"/>
    <property type="match status" value="1"/>
</dbReference>